<organism evidence="7 8">
    <name type="scientific">Acidithiobacillus ferridurans</name>
    <dbReference type="NCBI Taxonomy" id="1232575"/>
    <lineage>
        <taxon>Bacteria</taxon>
        <taxon>Pseudomonadati</taxon>
        <taxon>Pseudomonadota</taxon>
        <taxon>Acidithiobacillia</taxon>
        <taxon>Acidithiobacillales</taxon>
        <taxon>Acidithiobacillaceae</taxon>
        <taxon>Acidithiobacillus</taxon>
    </lineage>
</organism>
<keyword evidence="3" id="KW-0560">Oxidoreductase</keyword>
<evidence type="ECO:0000259" key="6">
    <source>
        <dbReference type="PROSITE" id="PS51085"/>
    </source>
</evidence>
<evidence type="ECO:0000256" key="3">
    <source>
        <dbReference type="ARBA" id="ARBA00023002"/>
    </source>
</evidence>
<dbReference type="InterPro" id="IPR051452">
    <property type="entry name" value="Diverse_Oxidoreductases"/>
</dbReference>
<evidence type="ECO:0000313" key="8">
    <source>
        <dbReference type="Proteomes" id="UP000280188"/>
    </source>
</evidence>
<dbReference type="SUPFAM" id="SSF47741">
    <property type="entry name" value="CO dehydrogenase ISP C-domain like"/>
    <property type="match status" value="1"/>
</dbReference>
<dbReference type="GO" id="GO:0046872">
    <property type="term" value="F:metal ion binding"/>
    <property type="evidence" value="ECO:0007669"/>
    <property type="project" value="UniProtKB-KW"/>
</dbReference>
<dbReference type="CDD" id="cd00207">
    <property type="entry name" value="fer2"/>
    <property type="match status" value="1"/>
</dbReference>
<protein>
    <submittedName>
        <fullName evidence="7">Carbon monoxide dehydrogenase small chain</fullName>
    </submittedName>
</protein>
<dbReference type="InterPro" id="IPR006058">
    <property type="entry name" value="2Fe2S_fd_BS"/>
</dbReference>
<dbReference type="Proteomes" id="UP000280188">
    <property type="component" value="Chromosome"/>
</dbReference>
<accession>A0A2Z6IFT6</accession>
<keyword evidence="1" id="KW-0001">2Fe-2S</keyword>
<dbReference type="PROSITE" id="PS00197">
    <property type="entry name" value="2FE2S_FER_1"/>
    <property type="match status" value="1"/>
</dbReference>
<dbReference type="Pfam" id="PF01799">
    <property type="entry name" value="Fer2_2"/>
    <property type="match status" value="1"/>
</dbReference>
<dbReference type="SUPFAM" id="SSF54292">
    <property type="entry name" value="2Fe-2S ferredoxin-like"/>
    <property type="match status" value="1"/>
</dbReference>
<dbReference type="Pfam" id="PF00111">
    <property type="entry name" value="Fer2"/>
    <property type="match status" value="1"/>
</dbReference>
<dbReference type="GO" id="GO:0051537">
    <property type="term" value="F:2 iron, 2 sulfur cluster binding"/>
    <property type="evidence" value="ECO:0007669"/>
    <property type="project" value="UniProtKB-KW"/>
</dbReference>
<dbReference type="InterPro" id="IPR012675">
    <property type="entry name" value="Beta-grasp_dom_sf"/>
</dbReference>
<dbReference type="InterPro" id="IPR036010">
    <property type="entry name" value="2Fe-2S_ferredoxin-like_sf"/>
</dbReference>
<evidence type="ECO:0000256" key="2">
    <source>
        <dbReference type="ARBA" id="ARBA00022723"/>
    </source>
</evidence>
<reference evidence="7 8" key="1">
    <citation type="journal article" date="2018" name="Microbiol. Resour. Announc.">
        <title>Complete Genome Sequence of Acidithiobacillus ferridurans JCM 18981.</title>
        <authorList>
            <person name="Miyauchi T."/>
            <person name="Kouzuma A."/>
            <person name="Abe T."/>
            <person name="Watanabe K."/>
        </authorList>
    </citation>
    <scope>NUCLEOTIDE SEQUENCE [LARGE SCALE GENOMIC DNA]</scope>
    <source>
        <strain evidence="8">ATCC 33020 / DSM 29468 / JCM 18981 / 11Fe</strain>
    </source>
</reference>
<gene>
    <name evidence="7" type="ORF">AFERRID_07460</name>
</gene>
<evidence type="ECO:0000256" key="4">
    <source>
        <dbReference type="ARBA" id="ARBA00023004"/>
    </source>
</evidence>
<evidence type="ECO:0000256" key="5">
    <source>
        <dbReference type="ARBA" id="ARBA00023014"/>
    </source>
</evidence>
<dbReference type="PROSITE" id="PS51085">
    <property type="entry name" value="2FE2S_FER_2"/>
    <property type="match status" value="1"/>
</dbReference>
<dbReference type="InterPro" id="IPR001041">
    <property type="entry name" value="2Fe-2S_ferredoxin-type"/>
</dbReference>
<keyword evidence="5" id="KW-0411">Iron-sulfur</keyword>
<dbReference type="PANTHER" id="PTHR44379">
    <property type="entry name" value="OXIDOREDUCTASE WITH IRON-SULFUR SUBUNIT"/>
    <property type="match status" value="1"/>
</dbReference>
<dbReference type="PANTHER" id="PTHR44379:SF2">
    <property type="entry name" value="BLR6218 PROTEIN"/>
    <property type="match status" value="1"/>
</dbReference>
<evidence type="ECO:0000313" key="7">
    <source>
        <dbReference type="EMBL" id="BBF64528.1"/>
    </source>
</evidence>
<proteinExistence type="predicted"/>
<dbReference type="InterPro" id="IPR036884">
    <property type="entry name" value="2Fe-2S-bd_dom_sf"/>
</dbReference>
<dbReference type="Gene3D" id="1.10.150.120">
    <property type="entry name" value="[2Fe-2S]-binding domain"/>
    <property type="match status" value="1"/>
</dbReference>
<dbReference type="AlphaFoldDB" id="A0A2Z6IFT6"/>
<sequence>MFPGARAFPEGDLTLMKEDPQENEKSATASILGPGAVPIVLWVNGEARTLLVEPRTTLAEALRGPLGLTGTKIACNQGACSACSVWLDDLVVASCSILAIEVGERRVTTIEGLAAGERLHPVQEAFIAHDAVQCGFCTPGMVMSCAALLAGNPHPGEAEIRTAISGHLCRCGTYPHVIQAMLALAEAEGD</sequence>
<dbReference type="KEGG" id="afj:AFERRID_07460"/>
<keyword evidence="4" id="KW-0408">Iron</keyword>
<dbReference type="InterPro" id="IPR002888">
    <property type="entry name" value="2Fe-2S-bd"/>
</dbReference>
<dbReference type="EMBL" id="AP018795">
    <property type="protein sequence ID" value="BBF64528.1"/>
    <property type="molecule type" value="Genomic_DNA"/>
</dbReference>
<keyword evidence="2" id="KW-0479">Metal-binding</keyword>
<evidence type="ECO:0000256" key="1">
    <source>
        <dbReference type="ARBA" id="ARBA00022714"/>
    </source>
</evidence>
<dbReference type="Gene3D" id="3.10.20.30">
    <property type="match status" value="1"/>
</dbReference>
<dbReference type="GO" id="GO:0016491">
    <property type="term" value="F:oxidoreductase activity"/>
    <property type="evidence" value="ECO:0007669"/>
    <property type="project" value="UniProtKB-KW"/>
</dbReference>
<feature type="domain" description="2Fe-2S ferredoxin-type" evidence="6">
    <location>
        <begin position="37"/>
        <end position="113"/>
    </location>
</feature>
<keyword evidence="8" id="KW-1185">Reference proteome</keyword>
<name>A0A2Z6IFT6_ACIFI</name>